<keyword evidence="17" id="KW-1185">Reference proteome</keyword>
<evidence type="ECO:0000256" key="10">
    <source>
        <dbReference type="ARBA" id="ARBA00023237"/>
    </source>
</evidence>
<evidence type="ECO:0000259" key="15">
    <source>
        <dbReference type="Pfam" id="PF07715"/>
    </source>
</evidence>
<comment type="caution">
    <text evidence="16">The sequence shown here is derived from an EMBL/GenBank/DDBJ whole genome shotgun (WGS) entry which is preliminary data.</text>
</comment>
<feature type="domain" description="TonB-dependent receptor-like beta-barrel" evidence="14">
    <location>
        <begin position="220"/>
        <end position="685"/>
    </location>
</feature>
<keyword evidence="9 16" id="KW-0675">Receptor</keyword>
<accession>A0ABY3CDZ3</accession>
<dbReference type="RefSeq" id="WP_127026819.1">
    <property type="nucleotide sequence ID" value="NZ_RYFG02000025.1"/>
</dbReference>
<evidence type="ECO:0000256" key="7">
    <source>
        <dbReference type="ARBA" id="ARBA00023077"/>
    </source>
</evidence>
<gene>
    <name evidence="16" type="ORF">EKO24_005230</name>
</gene>
<feature type="chain" id="PRO_5047114658" evidence="13">
    <location>
        <begin position="25"/>
        <end position="718"/>
    </location>
</feature>
<evidence type="ECO:0000313" key="16">
    <source>
        <dbReference type="EMBL" id="TRX00724.1"/>
    </source>
</evidence>
<dbReference type="Proteomes" id="UP000733744">
    <property type="component" value="Unassembled WGS sequence"/>
</dbReference>
<keyword evidence="7 12" id="KW-0798">TonB box</keyword>
<keyword evidence="4 11" id="KW-1134">Transmembrane beta strand</keyword>
<dbReference type="PANTHER" id="PTHR30069">
    <property type="entry name" value="TONB-DEPENDENT OUTER MEMBRANE RECEPTOR"/>
    <property type="match status" value="1"/>
</dbReference>
<evidence type="ECO:0000313" key="17">
    <source>
        <dbReference type="Proteomes" id="UP000733744"/>
    </source>
</evidence>
<keyword evidence="5 11" id="KW-0812">Transmembrane</keyword>
<dbReference type="InterPro" id="IPR036942">
    <property type="entry name" value="Beta-barrel_TonB_sf"/>
</dbReference>
<organism evidence="16 17">
    <name type="scientific">Candidatus Methylobacter oryzae</name>
    <dbReference type="NCBI Taxonomy" id="2497749"/>
    <lineage>
        <taxon>Bacteria</taxon>
        <taxon>Pseudomonadati</taxon>
        <taxon>Pseudomonadota</taxon>
        <taxon>Gammaproteobacteria</taxon>
        <taxon>Methylococcales</taxon>
        <taxon>Methylococcaceae</taxon>
        <taxon>Methylobacter</taxon>
    </lineage>
</organism>
<evidence type="ECO:0000256" key="12">
    <source>
        <dbReference type="RuleBase" id="RU003357"/>
    </source>
</evidence>
<dbReference type="SUPFAM" id="SSF56935">
    <property type="entry name" value="Porins"/>
    <property type="match status" value="1"/>
</dbReference>
<dbReference type="Pfam" id="PF00593">
    <property type="entry name" value="TonB_dep_Rec_b-barrel"/>
    <property type="match status" value="1"/>
</dbReference>
<proteinExistence type="inferred from homology"/>
<dbReference type="EMBL" id="RYFG02000025">
    <property type="protein sequence ID" value="TRX00724.1"/>
    <property type="molecule type" value="Genomic_DNA"/>
</dbReference>
<sequence>MRVKTAFFVNCLALMVSYSDIAGAAAEKVDDFFAMSPAELAATPVSIATGTSTLVSQSAAVTSVITAEQIKAMGATELHEVLETVPGIHASIQGLTGDYHYTVRGIQNATNSEVLFLLNGTRVTTAFRGTLMIGLELPIDAIQQVEVIRGPGSALYGADAFAGVINIITKKAKDIDGTTVGGRVGDHDTQSGWGQHSAHWAGWDVAASLQYQHSGGDSGREVKTDSQTALDNVFGTHASHAPSVLNSQYENFNGHLNLQRKHWDIGFWAFNTENNTRAGTAGALDPKGVANGEQYVGDIRFSTEDWFKDWEFLAHVSDLHSDFRAQFQPFPDNAVLPVGSDGNINFLMPSPLVLFPDGVIGHTEQVEDIPAIELSSIYRGVSKHQLLMSAGFRYEQISVKHLTNFGPGVVDATKLLPPPSLNVVDGSLTNVTGTPFVFLPSTSRSIWSSVVQDEWQLADDWQLTAGVRYDHYSDFGGTINPRAALVWDINQQLSSKLLYGKAFRAPNFSEQGSQNNPIQLGNRALEPETINTYEWAFDYRPVSALRTAANFYYYRIKDLITLVPDLGTPSSTFQNNGNQDGYGSELEWSWQVQEQWNLSGNYAWQYARNNETKSRVAGVPEHQVYVAAAWQFMPKWQLQSQIKWVGSRINPIADNGNLDDYQTIDFTLRGKKLYGHLNVGASLRNAFDTHYWEPAAVKIGQNFPMPGRSFYLEASINF</sequence>
<dbReference type="PANTHER" id="PTHR30069:SF29">
    <property type="entry name" value="HEMOGLOBIN AND HEMOGLOBIN-HAPTOGLOBIN-BINDING PROTEIN 1-RELATED"/>
    <property type="match status" value="1"/>
</dbReference>
<evidence type="ECO:0000256" key="6">
    <source>
        <dbReference type="ARBA" id="ARBA00022729"/>
    </source>
</evidence>
<evidence type="ECO:0000256" key="11">
    <source>
        <dbReference type="PROSITE-ProRule" id="PRU01360"/>
    </source>
</evidence>
<dbReference type="CDD" id="cd01347">
    <property type="entry name" value="ligand_gated_channel"/>
    <property type="match status" value="1"/>
</dbReference>
<dbReference type="InterPro" id="IPR000531">
    <property type="entry name" value="Beta-barrel_TonB"/>
</dbReference>
<comment type="similarity">
    <text evidence="2">Belongs to the TonB-dependent receptor family. Hemoglobin/haptoglobin binding protein subfamily.</text>
</comment>
<keyword evidence="10 11" id="KW-0998">Cell outer membrane</keyword>
<dbReference type="Pfam" id="PF07715">
    <property type="entry name" value="Plug"/>
    <property type="match status" value="1"/>
</dbReference>
<dbReference type="Gene3D" id="2.40.170.20">
    <property type="entry name" value="TonB-dependent receptor, beta-barrel domain"/>
    <property type="match status" value="2"/>
</dbReference>
<dbReference type="PROSITE" id="PS52016">
    <property type="entry name" value="TONB_DEPENDENT_REC_3"/>
    <property type="match status" value="1"/>
</dbReference>
<protein>
    <submittedName>
        <fullName evidence="16">TonB-dependent receptor</fullName>
    </submittedName>
</protein>
<feature type="signal peptide" evidence="13">
    <location>
        <begin position="1"/>
        <end position="24"/>
    </location>
</feature>
<evidence type="ECO:0000256" key="13">
    <source>
        <dbReference type="SAM" id="SignalP"/>
    </source>
</evidence>
<keyword evidence="3 11" id="KW-0813">Transport</keyword>
<keyword evidence="8 11" id="KW-0472">Membrane</keyword>
<evidence type="ECO:0000256" key="2">
    <source>
        <dbReference type="ARBA" id="ARBA00008143"/>
    </source>
</evidence>
<comment type="subcellular location">
    <subcellularLocation>
        <location evidence="1 11">Cell outer membrane</location>
        <topology evidence="1 11">Multi-pass membrane protein</topology>
    </subcellularLocation>
</comment>
<evidence type="ECO:0000256" key="1">
    <source>
        <dbReference type="ARBA" id="ARBA00004571"/>
    </source>
</evidence>
<evidence type="ECO:0000256" key="3">
    <source>
        <dbReference type="ARBA" id="ARBA00022448"/>
    </source>
</evidence>
<name>A0ABY3CDZ3_9GAMM</name>
<evidence type="ECO:0000259" key="14">
    <source>
        <dbReference type="Pfam" id="PF00593"/>
    </source>
</evidence>
<evidence type="ECO:0000256" key="5">
    <source>
        <dbReference type="ARBA" id="ARBA00022692"/>
    </source>
</evidence>
<keyword evidence="6 13" id="KW-0732">Signal</keyword>
<dbReference type="InterPro" id="IPR012910">
    <property type="entry name" value="Plug_dom"/>
</dbReference>
<evidence type="ECO:0000256" key="8">
    <source>
        <dbReference type="ARBA" id="ARBA00023136"/>
    </source>
</evidence>
<reference evidence="16 17" key="1">
    <citation type="journal article" date="2019" name="Antonie Van Leeuwenhoek">
        <title>Description of 'Ca. Methylobacter oryzae' KRF1, a novel species from the environmentally important Methylobacter clade 2.</title>
        <authorList>
            <person name="Khatri K."/>
            <person name="Mohite J.A."/>
            <person name="Pandit P.S."/>
            <person name="Bahulikar R."/>
            <person name="Rahalkar M.C."/>
        </authorList>
    </citation>
    <scope>NUCLEOTIDE SEQUENCE [LARGE SCALE GENOMIC DNA]</scope>
    <source>
        <strain evidence="16 17">KRF1</strain>
    </source>
</reference>
<dbReference type="InterPro" id="IPR039426">
    <property type="entry name" value="TonB-dep_rcpt-like"/>
</dbReference>
<evidence type="ECO:0000256" key="9">
    <source>
        <dbReference type="ARBA" id="ARBA00023170"/>
    </source>
</evidence>
<evidence type="ECO:0000256" key="4">
    <source>
        <dbReference type="ARBA" id="ARBA00022452"/>
    </source>
</evidence>
<feature type="domain" description="TonB-dependent receptor plug" evidence="15">
    <location>
        <begin position="57"/>
        <end position="164"/>
    </location>
</feature>